<sequence>MRKTNLTTLALLLCFVFAATVHAAPKEEKKKLQAKPATQEEAQKATKQLTQLFNSGNEKRPAAQQAAGHNTEKKPSLSTPKAKKEEKASKNDGKIDKPIVDNSKDTKKVDSNKPTLSPEKVAHLSALDFLKSKLEILNVKVEIAQKEKRLKDLNQEIRPVVTPKVYHLPRPKTKKRSTPPVVLSVQGIEDQLTATLQFQSTGKPVRTVSAGDRLSSGTISSIAYNRVTVKTTNGVITLPFKE</sequence>
<evidence type="ECO:0000313" key="5">
    <source>
        <dbReference type="Proteomes" id="UP000184694"/>
    </source>
</evidence>
<feature type="chain" id="PRO_5012093954" description="Type IV pilus biogenesis protein PilP" evidence="3">
    <location>
        <begin position="24"/>
        <end position="242"/>
    </location>
</feature>
<organism evidence="4 5">
    <name type="scientific">Halodesulfovibrio marinisediminis DSM 17456</name>
    <dbReference type="NCBI Taxonomy" id="1121457"/>
    <lineage>
        <taxon>Bacteria</taxon>
        <taxon>Pseudomonadati</taxon>
        <taxon>Thermodesulfobacteriota</taxon>
        <taxon>Desulfovibrionia</taxon>
        <taxon>Desulfovibrionales</taxon>
        <taxon>Desulfovibrionaceae</taxon>
        <taxon>Halodesulfovibrio</taxon>
    </lineage>
</organism>
<evidence type="ECO:0000256" key="3">
    <source>
        <dbReference type="SAM" id="SignalP"/>
    </source>
</evidence>
<reference evidence="5" key="1">
    <citation type="submission" date="2016-11" db="EMBL/GenBank/DDBJ databases">
        <authorList>
            <person name="Varghese N."/>
            <person name="Submissions S."/>
        </authorList>
    </citation>
    <scope>NUCLEOTIDE SEQUENCE [LARGE SCALE GENOMIC DNA]</scope>
    <source>
        <strain evidence="5">DSM 17456</strain>
    </source>
</reference>
<keyword evidence="5" id="KW-1185">Reference proteome</keyword>
<evidence type="ECO:0000313" key="4">
    <source>
        <dbReference type="EMBL" id="SIN93695.1"/>
    </source>
</evidence>
<name>A0A1N6FEL4_9BACT</name>
<protein>
    <recommendedName>
        <fullName evidence="6">Type IV pilus biogenesis protein PilP</fullName>
    </recommendedName>
</protein>
<dbReference type="RefSeq" id="WP_074216103.1">
    <property type="nucleotide sequence ID" value="NZ_FSRG01000004.1"/>
</dbReference>
<dbReference type="AlphaFoldDB" id="A0A1N6FEL4"/>
<accession>A0A1N6FEL4</accession>
<feature type="compositionally biased region" description="Basic and acidic residues" evidence="2">
    <location>
        <begin position="82"/>
        <end position="111"/>
    </location>
</feature>
<dbReference type="Proteomes" id="UP000184694">
    <property type="component" value="Unassembled WGS sequence"/>
</dbReference>
<feature type="coiled-coil region" evidence="1">
    <location>
        <begin position="127"/>
        <end position="156"/>
    </location>
</feature>
<dbReference type="STRING" id="1121457.SAMN02745161_1273"/>
<feature type="signal peptide" evidence="3">
    <location>
        <begin position="1"/>
        <end position="23"/>
    </location>
</feature>
<dbReference type="OrthoDB" id="9986261at2"/>
<keyword evidence="3" id="KW-0732">Signal</keyword>
<keyword evidence="1" id="KW-0175">Coiled coil</keyword>
<gene>
    <name evidence="4" type="ORF">SAMN02745161_1273</name>
</gene>
<proteinExistence type="predicted"/>
<feature type="compositionally biased region" description="Polar residues" evidence="2">
    <location>
        <begin position="45"/>
        <end position="56"/>
    </location>
</feature>
<evidence type="ECO:0008006" key="6">
    <source>
        <dbReference type="Google" id="ProtNLM"/>
    </source>
</evidence>
<evidence type="ECO:0000256" key="1">
    <source>
        <dbReference type="SAM" id="Coils"/>
    </source>
</evidence>
<dbReference type="EMBL" id="FSRG01000004">
    <property type="protein sequence ID" value="SIN93695.1"/>
    <property type="molecule type" value="Genomic_DNA"/>
</dbReference>
<feature type="region of interest" description="Disordered" evidence="2">
    <location>
        <begin position="26"/>
        <end position="116"/>
    </location>
</feature>
<evidence type="ECO:0000256" key="2">
    <source>
        <dbReference type="SAM" id="MobiDB-lite"/>
    </source>
</evidence>